<accession>A0A5S9IIJ0</accession>
<keyword evidence="5" id="KW-0408">Iron</keyword>
<dbReference type="AlphaFoldDB" id="A0A5S9IIJ0"/>
<dbReference type="KEGG" id="uam:UABAM_00560"/>
<organism evidence="7 8">
    <name type="scientific">Uabimicrobium amorphum</name>
    <dbReference type="NCBI Taxonomy" id="2596890"/>
    <lineage>
        <taxon>Bacteria</taxon>
        <taxon>Pseudomonadati</taxon>
        <taxon>Planctomycetota</taxon>
        <taxon>Candidatus Uabimicrobiia</taxon>
        <taxon>Candidatus Uabimicrobiales</taxon>
        <taxon>Candidatus Uabimicrobiaceae</taxon>
        <taxon>Candidatus Uabimicrobium</taxon>
    </lineage>
</organism>
<dbReference type="CDD" id="cd11033">
    <property type="entry name" value="CYP142-like"/>
    <property type="match status" value="1"/>
</dbReference>
<keyword evidence="8" id="KW-1185">Reference proteome</keyword>
<dbReference type="GO" id="GO:0020037">
    <property type="term" value="F:heme binding"/>
    <property type="evidence" value="ECO:0007669"/>
    <property type="project" value="InterPro"/>
</dbReference>
<gene>
    <name evidence="7" type="ORF">UABAM_00560</name>
</gene>
<keyword evidence="3" id="KW-0479">Metal-binding</keyword>
<dbReference type="EMBL" id="AP019860">
    <property type="protein sequence ID" value="BBM82217.1"/>
    <property type="molecule type" value="Genomic_DNA"/>
</dbReference>
<keyword evidence="4" id="KW-0560">Oxidoreductase</keyword>
<evidence type="ECO:0000256" key="1">
    <source>
        <dbReference type="ARBA" id="ARBA00010617"/>
    </source>
</evidence>
<evidence type="ECO:0000313" key="8">
    <source>
        <dbReference type="Proteomes" id="UP000326354"/>
    </source>
</evidence>
<keyword evidence="2" id="KW-0349">Heme</keyword>
<dbReference type="SUPFAM" id="SSF48264">
    <property type="entry name" value="Cytochrome P450"/>
    <property type="match status" value="1"/>
</dbReference>
<name>A0A5S9IIJ0_UABAM</name>
<protein>
    <submittedName>
        <fullName evidence="7">Methyl-branched lipid omega-hydroxylase</fullName>
    </submittedName>
</protein>
<evidence type="ECO:0000256" key="6">
    <source>
        <dbReference type="ARBA" id="ARBA00023033"/>
    </source>
</evidence>
<dbReference type="Pfam" id="PF00067">
    <property type="entry name" value="p450"/>
    <property type="match status" value="1"/>
</dbReference>
<dbReference type="PRINTS" id="PR00359">
    <property type="entry name" value="BP450"/>
</dbReference>
<evidence type="ECO:0000313" key="7">
    <source>
        <dbReference type="EMBL" id="BBM82217.1"/>
    </source>
</evidence>
<comment type="similarity">
    <text evidence="1">Belongs to the cytochrome P450 family.</text>
</comment>
<dbReference type="PANTHER" id="PTHR46696">
    <property type="entry name" value="P450, PUTATIVE (EUROFUNG)-RELATED"/>
    <property type="match status" value="1"/>
</dbReference>
<dbReference type="RefSeq" id="WP_151966468.1">
    <property type="nucleotide sequence ID" value="NZ_AP019860.1"/>
</dbReference>
<dbReference type="InterPro" id="IPR001128">
    <property type="entry name" value="Cyt_P450"/>
</dbReference>
<dbReference type="OrthoDB" id="9801155at2"/>
<dbReference type="GO" id="GO:0008395">
    <property type="term" value="F:steroid hydroxylase activity"/>
    <property type="evidence" value="ECO:0007669"/>
    <property type="project" value="TreeGrafter"/>
</dbReference>
<dbReference type="GO" id="GO:0006707">
    <property type="term" value="P:cholesterol catabolic process"/>
    <property type="evidence" value="ECO:0007669"/>
    <property type="project" value="TreeGrafter"/>
</dbReference>
<dbReference type="FunFam" id="1.10.630.10:FF:000018">
    <property type="entry name" value="Cytochrome P450 monooxygenase"/>
    <property type="match status" value="1"/>
</dbReference>
<sequence>MRLKDIDLNNLDLYEKGLPHEMFEVLRKESPVYWQEEEDGQGYWAITKYDDVVAVSKNTKLFSSQKGAVYLEEMSQSQMEVRRSMLETDPPLHTKLRGLLSKDFTPKSVKQYEEFIRNLAKKLLEEAFSRESFNFVHDVAGNLTMGVVAEMMGIPGEDMPELIHWTNQMIGSTDDDEERLVDRDDQSLKDLPMRSPTSLKVYEYAKKVADEKRLDPQQDIITKLVEGSIDGRPLTEQEYRMYFILLLIAGNETNRSTMSHGIVALKEHPLALEKLQNDFSLLPTAIEEILRWATPVYYFRRTTTKDTEIRGVKIEEGAKVVMWYNSANFDEEIFSDPYTFNIGREKNRHLVFGGGGPHFCLGAPLARMEIRILYEELLPHFDRLHIAQPISLMRSNHFHSLKELILSYK</sequence>
<dbReference type="GO" id="GO:0036199">
    <property type="term" value="F:cholest-4-en-3-one 26-monooxygenase activity"/>
    <property type="evidence" value="ECO:0007669"/>
    <property type="project" value="TreeGrafter"/>
</dbReference>
<dbReference type="PANTHER" id="PTHR46696:SF4">
    <property type="entry name" value="BIOTIN BIOSYNTHESIS CYTOCHROME P450"/>
    <property type="match status" value="1"/>
</dbReference>
<dbReference type="InterPro" id="IPR036396">
    <property type="entry name" value="Cyt_P450_sf"/>
</dbReference>
<evidence type="ECO:0000256" key="4">
    <source>
        <dbReference type="ARBA" id="ARBA00023002"/>
    </source>
</evidence>
<reference evidence="7 8" key="1">
    <citation type="submission" date="2019-08" db="EMBL/GenBank/DDBJ databases">
        <title>Complete genome sequence of Candidatus Uab amorphum.</title>
        <authorList>
            <person name="Shiratori T."/>
            <person name="Suzuki S."/>
            <person name="Kakizawa Y."/>
            <person name="Ishida K."/>
        </authorList>
    </citation>
    <scope>NUCLEOTIDE SEQUENCE [LARGE SCALE GENOMIC DNA]</scope>
    <source>
        <strain evidence="7 8">SRT547</strain>
    </source>
</reference>
<evidence type="ECO:0000256" key="3">
    <source>
        <dbReference type="ARBA" id="ARBA00022723"/>
    </source>
</evidence>
<dbReference type="Proteomes" id="UP000326354">
    <property type="component" value="Chromosome"/>
</dbReference>
<evidence type="ECO:0000256" key="5">
    <source>
        <dbReference type="ARBA" id="ARBA00023004"/>
    </source>
</evidence>
<evidence type="ECO:0000256" key="2">
    <source>
        <dbReference type="ARBA" id="ARBA00022617"/>
    </source>
</evidence>
<proteinExistence type="inferred from homology"/>
<dbReference type="GO" id="GO:0005506">
    <property type="term" value="F:iron ion binding"/>
    <property type="evidence" value="ECO:0007669"/>
    <property type="project" value="InterPro"/>
</dbReference>
<dbReference type="Gene3D" id="1.10.630.10">
    <property type="entry name" value="Cytochrome P450"/>
    <property type="match status" value="1"/>
</dbReference>
<dbReference type="InterPro" id="IPR002397">
    <property type="entry name" value="Cyt_P450_B"/>
</dbReference>
<keyword evidence="6" id="KW-0503">Monooxygenase</keyword>